<evidence type="ECO:0000313" key="2">
    <source>
        <dbReference type="EMBL" id="GAI55179.1"/>
    </source>
</evidence>
<name>X1RHY3_9ZZZZ</name>
<reference evidence="2" key="1">
    <citation type="journal article" date="2014" name="Front. Microbiol.">
        <title>High frequency of phylogenetically diverse reductive dehalogenase-homologous genes in deep subseafloor sedimentary metagenomes.</title>
        <authorList>
            <person name="Kawai M."/>
            <person name="Futagami T."/>
            <person name="Toyoda A."/>
            <person name="Takaki Y."/>
            <person name="Nishi S."/>
            <person name="Hori S."/>
            <person name="Arai W."/>
            <person name="Tsubouchi T."/>
            <person name="Morono Y."/>
            <person name="Uchiyama I."/>
            <person name="Ito T."/>
            <person name="Fujiyama A."/>
            <person name="Inagaki F."/>
            <person name="Takami H."/>
        </authorList>
    </citation>
    <scope>NUCLEOTIDE SEQUENCE</scope>
    <source>
        <strain evidence="2">Expedition CK06-06</strain>
    </source>
</reference>
<comment type="caution">
    <text evidence="2">The sequence shown here is derived from an EMBL/GenBank/DDBJ whole genome shotgun (WGS) entry which is preliminary data.</text>
</comment>
<accession>X1RHY3</accession>
<evidence type="ECO:0000256" key="1">
    <source>
        <dbReference type="SAM" id="Coils"/>
    </source>
</evidence>
<feature type="coiled-coil region" evidence="1">
    <location>
        <begin position="1"/>
        <end position="111"/>
    </location>
</feature>
<proteinExistence type="predicted"/>
<protein>
    <submittedName>
        <fullName evidence="2">Uncharacterized protein</fullName>
    </submittedName>
</protein>
<dbReference type="AlphaFoldDB" id="X1RHY3"/>
<organism evidence="2">
    <name type="scientific">marine sediment metagenome</name>
    <dbReference type="NCBI Taxonomy" id="412755"/>
    <lineage>
        <taxon>unclassified sequences</taxon>
        <taxon>metagenomes</taxon>
        <taxon>ecological metagenomes</taxon>
    </lineage>
</organism>
<gene>
    <name evidence="2" type="ORF">S06H3_55011</name>
</gene>
<sequence length="213" mass="25158">ASEYESLFAELMAARDSLEQAKRRLWDAKAAKERYELAVTRAIALRQAEVDAAKARYELELRTLDNLKATYDVLLKEIELAKLQAIAEAARQREEVIKAKEEDRLSIAEEQRRIAIWRWLLFLLYSSFSADTTYNKEHHLFLYQYKYWDIYLALICNFYKVLLSYQQVCRGPNICLYQIFLYKEILLAFHSPYFFDAFQTNIAARNMPPPKAM</sequence>
<feature type="non-terminal residue" evidence="2">
    <location>
        <position position="1"/>
    </location>
</feature>
<dbReference type="EMBL" id="BARV01035226">
    <property type="protein sequence ID" value="GAI55179.1"/>
    <property type="molecule type" value="Genomic_DNA"/>
</dbReference>
<keyword evidence="1" id="KW-0175">Coiled coil</keyword>